<comment type="caution">
    <text evidence="1">The sequence shown here is derived from an EMBL/GenBank/DDBJ whole genome shotgun (WGS) entry which is preliminary data.</text>
</comment>
<keyword evidence="2" id="KW-1185">Reference proteome</keyword>
<feature type="non-terminal residue" evidence="1">
    <location>
        <position position="98"/>
    </location>
</feature>
<gene>
    <name evidence="1" type="ORF">SCF082_LOCUS30150</name>
</gene>
<accession>A0ABP0MWE1</accession>
<sequence length="98" mass="10649">MPLLDEALHAGVSLVAGFPKRSEARAIVQGALPHAVEEMKRIEGLLDSEVLDAHFRLFAAMISGAAQSEYETGELPKRGQMIFPAQCWKDVVCAKVLS</sequence>
<name>A0ABP0MWE1_9DINO</name>
<dbReference type="Proteomes" id="UP001642464">
    <property type="component" value="Unassembled WGS sequence"/>
</dbReference>
<reference evidence="1 2" key="1">
    <citation type="submission" date="2024-02" db="EMBL/GenBank/DDBJ databases">
        <authorList>
            <person name="Chen Y."/>
            <person name="Shah S."/>
            <person name="Dougan E. K."/>
            <person name="Thang M."/>
            <person name="Chan C."/>
        </authorList>
    </citation>
    <scope>NUCLEOTIDE SEQUENCE [LARGE SCALE GENOMIC DNA]</scope>
</reference>
<evidence type="ECO:0000313" key="2">
    <source>
        <dbReference type="Proteomes" id="UP001642464"/>
    </source>
</evidence>
<evidence type="ECO:0000313" key="1">
    <source>
        <dbReference type="EMBL" id="CAK9055830.1"/>
    </source>
</evidence>
<organism evidence="1 2">
    <name type="scientific">Durusdinium trenchii</name>
    <dbReference type="NCBI Taxonomy" id="1381693"/>
    <lineage>
        <taxon>Eukaryota</taxon>
        <taxon>Sar</taxon>
        <taxon>Alveolata</taxon>
        <taxon>Dinophyceae</taxon>
        <taxon>Suessiales</taxon>
        <taxon>Symbiodiniaceae</taxon>
        <taxon>Durusdinium</taxon>
    </lineage>
</organism>
<dbReference type="EMBL" id="CAXAMM010024709">
    <property type="protein sequence ID" value="CAK9055830.1"/>
    <property type="molecule type" value="Genomic_DNA"/>
</dbReference>
<protein>
    <submittedName>
        <fullName evidence="1">Procollagen-lysine 5-dioxygenase</fullName>
    </submittedName>
</protein>
<proteinExistence type="predicted"/>